<dbReference type="PANTHER" id="PTHR45715">
    <property type="entry name" value="ATPASE H+-TRANSPORTING V1 SUBUNIT E1A-RELATED"/>
    <property type="match status" value="1"/>
</dbReference>
<evidence type="ECO:0000313" key="4">
    <source>
        <dbReference type="EMBL" id="JAP91888.1"/>
    </source>
</evidence>
<proteinExistence type="inferred from homology"/>
<dbReference type="Pfam" id="PF01991">
    <property type="entry name" value="vATP-synt_E"/>
    <property type="match status" value="1"/>
</dbReference>
<evidence type="ECO:0000256" key="2">
    <source>
        <dbReference type="ARBA" id="ARBA00022448"/>
    </source>
</evidence>
<dbReference type="GO" id="GO:0046961">
    <property type="term" value="F:proton-transporting ATPase activity, rotational mechanism"/>
    <property type="evidence" value="ECO:0007669"/>
    <property type="project" value="InterPro"/>
</dbReference>
<evidence type="ECO:0000256" key="1">
    <source>
        <dbReference type="ARBA" id="ARBA00005901"/>
    </source>
</evidence>
<gene>
    <name evidence="4" type="ORF">TPC1_16349</name>
</gene>
<organism evidence="4">
    <name type="scientific">Trepomonas sp. PC1</name>
    <dbReference type="NCBI Taxonomy" id="1076344"/>
    <lineage>
        <taxon>Eukaryota</taxon>
        <taxon>Metamonada</taxon>
        <taxon>Diplomonadida</taxon>
        <taxon>Hexamitidae</taxon>
        <taxon>Hexamitinae</taxon>
        <taxon>Trepomonas</taxon>
    </lineage>
</organism>
<accession>A0A146K648</accession>
<comment type="similarity">
    <text evidence="1">Belongs to the V-ATPase E subunit family.</text>
</comment>
<protein>
    <submittedName>
        <fullName evidence="4">Vacuolar ATP synthase subunit E</fullName>
    </submittedName>
</protein>
<dbReference type="Gene3D" id="3.30.2320.30">
    <property type="entry name" value="ATP synthase, E subunit, C-terminal"/>
    <property type="match status" value="1"/>
</dbReference>
<dbReference type="EMBL" id="GDID01004718">
    <property type="protein sequence ID" value="JAP91888.1"/>
    <property type="molecule type" value="Transcribed_RNA"/>
</dbReference>
<reference evidence="4" key="1">
    <citation type="submission" date="2015-07" db="EMBL/GenBank/DDBJ databases">
        <title>Adaptation to a free-living lifestyle via gene acquisitions in the diplomonad Trepomonas sp. PC1.</title>
        <authorList>
            <person name="Xu F."/>
            <person name="Jerlstrom-Hultqvist J."/>
            <person name="Kolisko M."/>
            <person name="Simpson A.G.B."/>
            <person name="Roger A.J."/>
            <person name="Svard S.G."/>
            <person name="Andersson J.O."/>
        </authorList>
    </citation>
    <scope>NUCLEOTIDE SEQUENCE</scope>
    <source>
        <strain evidence="4">PC1</strain>
    </source>
</reference>
<dbReference type="InterPro" id="IPR038495">
    <property type="entry name" value="ATPase_E_C"/>
</dbReference>
<dbReference type="SUPFAM" id="SSF160527">
    <property type="entry name" value="V-type ATPase subunit E-like"/>
    <property type="match status" value="1"/>
</dbReference>
<dbReference type="GO" id="GO:0033178">
    <property type="term" value="C:proton-transporting two-sector ATPase complex, catalytic domain"/>
    <property type="evidence" value="ECO:0007669"/>
    <property type="project" value="InterPro"/>
</dbReference>
<sequence length="204" mass="23802">ESKIQRMIEFMEEDTRQRIDQINKKSKEQADLISQQLTITETRKVEAETEKLMKEVKQELQVNESGQLNSSRLDVLHVRDQVIQECLQKCRQELKNVQNYPEILVSLIKQGSDLLLSKNIVIQYCAGDEQDIEKAVKQLQQIGFTINLHEKKISKTDYIGGVNIMTADRKINIENTFEKRIQLAYKRRSPDVSAILFEDHSLLW</sequence>
<feature type="non-terminal residue" evidence="4">
    <location>
        <position position="1"/>
    </location>
</feature>
<keyword evidence="2" id="KW-0813">Transport</keyword>
<dbReference type="AlphaFoldDB" id="A0A146K648"/>
<name>A0A146K648_9EUKA</name>
<dbReference type="InterPro" id="IPR002842">
    <property type="entry name" value="ATPase_V1_Esu"/>
</dbReference>
<evidence type="ECO:0000256" key="3">
    <source>
        <dbReference type="ARBA" id="ARBA00023065"/>
    </source>
</evidence>
<keyword evidence="3" id="KW-0406">Ion transport</keyword>